<feature type="domain" description="Semialdehyde dehydrogenase NAD-binding" evidence="4">
    <location>
        <begin position="7"/>
        <end position="125"/>
    </location>
</feature>
<dbReference type="NCBIfam" id="NF005144">
    <property type="entry name" value="PRK06598.1"/>
    <property type="match status" value="1"/>
</dbReference>
<comment type="similarity">
    <text evidence="1">Belongs to the aspartate-semialdehyde dehydrogenase family.</text>
</comment>
<dbReference type="PANTHER" id="PTHR46278:SF4">
    <property type="entry name" value="ASPARTATE-SEMIALDEHYDE DEHYDROGENASE"/>
    <property type="match status" value="1"/>
</dbReference>
<evidence type="ECO:0000256" key="3">
    <source>
        <dbReference type="PIRSR" id="PIRSR000148-1"/>
    </source>
</evidence>
<dbReference type="InterPro" id="IPR036291">
    <property type="entry name" value="NAD(P)-bd_dom_sf"/>
</dbReference>
<reference evidence="5 7" key="1">
    <citation type="submission" date="2017-06" db="EMBL/GenBank/DDBJ databases">
        <title>Complete genome of Francisella adeliensis.</title>
        <authorList>
            <person name="Vallesi A."/>
            <person name="Sjodin A."/>
        </authorList>
    </citation>
    <scope>NUCLEOTIDE SEQUENCE [LARGE SCALE GENOMIC DNA]</scope>
    <source>
        <strain evidence="5 7">FDC440</strain>
    </source>
</reference>
<proteinExistence type="inferred from homology"/>
<dbReference type="Gene3D" id="3.40.50.720">
    <property type="entry name" value="NAD(P)-binding Rossmann-like Domain"/>
    <property type="match status" value="1"/>
</dbReference>
<dbReference type="RefSeq" id="WP_112869330.1">
    <property type="nucleotide sequence ID" value="NZ_CP021781.1"/>
</dbReference>
<dbReference type="GO" id="GO:0051287">
    <property type="term" value="F:NAD binding"/>
    <property type="evidence" value="ECO:0007669"/>
    <property type="project" value="InterPro"/>
</dbReference>
<evidence type="ECO:0000256" key="1">
    <source>
        <dbReference type="ARBA" id="ARBA00010584"/>
    </source>
</evidence>
<protein>
    <recommendedName>
        <fullName evidence="2">Aspartate-semialdehyde dehydrogenase</fullName>
        <ecNumber evidence="2">1.2.1.11</ecNumber>
    </recommendedName>
</protein>
<dbReference type="EMBL" id="CP021781">
    <property type="protein sequence ID" value="AXA33157.1"/>
    <property type="molecule type" value="Genomic_DNA"/>
</dbReference>
<dbReference type="CDD" id="cd02314">
    <property type="entry name" value="VcASADH1_like_N"/>
    <property type="match status" value="1"/>
</dbReference>
<dbReference type="GO" id="GO:0009086">
    <property type="term" value="P:methionine biosynthetic process"/>
    <property type="evidence" value="ECO:0007669"/>
    <property type="project" value="InterPro"/>
</dbReference>
<dbReference type="SMART" id="SM00859">
    <property type="entry name" value="Semialdhyde_dh"/>
    <property type="match status" value="1"/>
</dbReference>
<feature type="active site" description="Acyl-thioester intermediate" evidence="3">
    <location>
        <position position="138"/>
    </location>
</feature>
<evidence type="ECO:0000313" key="6">
    <source>
        <dbReference type="EMBL" id="QIW11385.1"/>
    </source>
</evidence>
<dbReference type="SUPFAM" id="SSF51735">
    <property type="entry name" value="NAD(P)-binding Rossmann-fold domains"/>
    <property type="match status" value="1"/>
</dbReference>
<dbReference type="InterPro" id="IPR012280">
    <property type="entry name" value="Semialdhyde_DH_dimer_dom"/>
</dbReference>
<dbReference type="Proteomes" id="UP000251120">
    <property type="component" value="Chromosome"/>
</dbReference>
<evidence type="ECO:0000259" key="4">
    <source>
        <dbReference type="SMART" id="SM00859"/>
    </source>
</evidence>
<dbReference type="EC" id="1.2.1.11" evidence="2"/>
<dbReference type="GO" id="GO:0050661">
    <property type="term" value="F:NADP binding"/>
    <property type="evidence" value="ECO:0007669"/>
    <property type="project" value="InterPro"/>
</dbReference>
<name>A0A2Z4XWD4_9GAMM</name>
<dbReference type="PANTHER" id="PTHR46278">
    <property type="entry name" value="DEHYDROGENASE, PUTATIVE-RELATED"/>
    <property type="match status" value="1"/>
</dbReference>
<accession>A0A2Z4XWD4</accession>
<dbReference type="Pfam" id="PF02774">
    <property type="entry name" value="Semialdhyde_dhC"/>
    <property type="match status" value="1"/>
</dbReference>
<evidence type="ECO:0000313" key="7">
    <source>
        <dbReference type="Proteomes" id="UP000251120"/>
    </source>
</evidence>
<dbReference type="NCBIfam" id="TIGR01745">
    <property type="entry name" value="asd_gamma"/>
    <property type="match status" value="1"/>
</dbReference>
<dbReference type="GO" id="GO:0004073">
    <property type="term" value="F:aspartate-semialdehyde dehydrogenase activity"/>
    <property type="evidence" value="ECO:0007669"/>
    <property type="project" value="UniProtKB-UniRule"/>
</dbReference>
<dbReference type="InterPro" id="IPR011534">
    <property type="entry name" value="Asp_ADH_gamma-type"/>
</dbReference>
<sequence length="368" mass="40992">MTKNKKTVGFIGWRGMVGSVLMNRMAQSNDFEKITPLFFTTSQQGQEAEINGNKHLLKDAYDIKELAEMDIIVTCQGSEYSQKILPELRTNNWQGFWIDAASNYRMDDNCIIALDPINLSNIQQAINDGVKNFIGGNCTVSLMMLAIHGLLKAQLIESISVMSYQAVSGSGARAMSELLEQSKVMSESLNTKDALELEKNVRSQTKNDNFSCTQFMAPMAFNLIPFIDTLLENGQSREEYKAQAELNKILNSKEIIPIDGICVRVPVLRAHSQALTIHLKEEYPLNELETIISSANEYVKFVPNTPEDTAKHLTPLSVSGSLDIAVGRLKITSISKKHIQLFTVGDQLLWGAAEPLRRVLNICLNTAF</sequence>
<dbReference type="GO" id="GO:0009088">
    <property type="term" value="P:threonine biosynthetic process"/>
    <property type="evidence" value="ECO:0007669"/>
    <property type="project" value="InterPro"/>
</dbReference>
<keyword evidence="8" id="KW-1185">Reference proteome</keyword>
<evidence type="ECO:0000313" key="5">
    <source>
        <dbReference type="EMBL" id="AXA33157.1"/>
    </source>
</evidence>
<dbReference type="KEGG" id="fad:CDH04_01410"/>
<dbReference type="Proteomes" id="UP000681131">
    <property type="component" value="Chromosome"/>
</dbReference>
<evidence type="ECO:0000256" key="2">
    <source>
        <dbReference type="NCBIfam" id="TIGR01745"/>
    </source>
</evidence>
<dbReference type="InterPro" id="IPR000534">
    <property type="entry name" value="Semialdehyde_DH_NAD-bd"/>
</dbReference>
<feature type="active site" description="Proton acceptor" evidence="3">
    <location>
        <position position="271"/>
    </location>
</feature>
<dbReference type="Gene3D" id="3.30.360.10">
    <property type="entry name" value="Dihydrodipicolinate Reductase, domain 2"/>
    <property type="match status" value="1"/>
</dbReference>
<dbReference type="SUPFAM" id="SSF55347">
    <property type="entry name" value="Glyceraldehyde-3-phosphate dehydrogenase-like, C-terminal domain"/>
    <property type="match status" value="1"/>
</dbReference>
<gene>
    <name evidence="5" type="primary">asd</name>
    <name evidence="5" type="ORF">CDH04_01410</name>
    <name evidence="6" type="ORF">FZC43_01410</name>
</gene>
<dbReference type="AlphaFoldDB" id="A0A2Z4XWD4"/>
<reference evidence="6 8" key="2">
    <citation type="submission" date="2019-08" db="EMBL/GenBank/DDBJ databases">
        <title>Complete genome sequences of Francisella adeliensis (FSC1325 and FSC1326).</title>
        <authorList>
            <person name="Ohrman C."/>
            <person name="Uneklint I."/>
            <person name="Vallesi A."/>
            <person name="Karlsson L."/>
            <person name="Sjodin A."/>
        </authorList>
    </citation>
    <scope>NUCLEOTIDE SEQUENCE [LARGE SCALE GENOMIC DNA]</scope>
    <source>
        <strain evidence="6 8">FSC1325</strain>
    </source>
</reference>
<dbReference type="GO" id="GO:0009097">
    <property type="term" value="P:isoleucine biosynthetic process"/>
    <property type="evidence" value="ECO:0007669"/>
    <property type="project" value="InterPro"/>
</dbReference>
<dbReference type="OrthoDB" id="9022717at2"/>
<dbReference type="Pfam" id="PF01118">
    <property type="entry name" value="Semialdhyde_dh"/>
    <property type="match status" value="1"/>
</dbReference>
<evidence type="ECO:0000313" key="8">
    <source>
        <dbReference type="Proteomes" id="UP000681131"/>
    </source>
</evidence>
<organism evidence="5 7">
    <name type="scientific">Francisella adeliensis</name>
    <dbReference type="NCBI Taxonomy" id="2007306"/>
    <lineage>
        <taxon>Bacteria</taxon>
        <taxon>Pseudomonadati</taxon>
        <taxon>Pseudomonadota</taxon>
        <taxon>Gammaproteobacteria</taxon>
        <taxon>Thiotrichales</taxon>
        <taxon>Francisellaceae</taxon>
        <taxon>Francisella</taxon>
    </lineage>
</organism>
<dbReference type="GO" id="GO:0009089">
    <property type="term" value="P:lysine biosynthetic process via diaminopimelate"/>
    <property type="evidence" value="ECO:0007669"/>
    <property type="project" value="UniProtKB-UniRule"/>
</dbReference>
<keyword evidence="6" id="KW-0560">Oxidoreductase</keyword>
<dbReference type="GO" id="GO:0046983">
    <property type="term" value="F:protein dimerization activity"/>
    <property type="evidence" value="ECO:0007669"/>
    <property type="project" value="InterPro"/>
</dbReference>
<dbReference type="EMBL" id="CP043424">
    <property type="protein sequence ID" value="QIW11385.1"/>
    <property type="molecule type" value="Genomic_DNA"/>
</dbReference>
<dbReference type="PIRSF" id="PIRSF000148">
    <property type="entry name" value="ASA_dh"/>
    <property type="match status" value="1"/>
</dbReference>